<dbReference type="OrthoDB" id="6499973at2759"/>
<dbReference type="EMBL" id="SEYY01022004">
    <property type="protein sequence ID" value="KAB7495894.1"/>
    <property type="molecule type" value="Genomic_DNA"/>
</dbReference>
<evidence type="ECO:0000313" key="3">
    <source>
        <dbReference type="Proteomes" id="UP000326759"/>
    </source>
</evidence>
<proteinExistence type="predicted"/>
<evidence type="ECO:0000313" key="2">
    <source>
        <dbReference type="EMBL" id="KAB7495894.1"/>
    </source>
</evidence>
<protein>
    <recommendedName>
        <fullName evidence="4">Major facilitator superfamily (MFS) profile domain-containing protein</fullName>
    </recommendedName>
</protein>
<keyword evidence="3" id="KW-1185">Reference proteome</keyword>
<reference evidence="2 3" key="1">
    <citation type="journal article" date="2019" name="PLoS Biol.">
        <title>Sex chromosomes control vertical transmission of feminizing Wolbachia symbionts in an isopod.</title>
        <authorList>
            <person name="Becking T."/>
            <person name="Chebbi M.A."/>
            <person name="Giraud I."/>
            <person name="Moumen B."/>
            <person name="Laverre T."/>
            <person name="Caubet Y."/>
            <person name="Peccoud J."/>
            <person name="Gilbert C."/>
            <person name="Cordaux R."/>
        </authorList>
    </citation>
    <scope>NUCLEOTIDE SEQUENCE [LARGE SCALE GENOMIC DNA]</scope>
    <source>
        <strain evidence="2">ANa2</strain>
        <tissue evidence="2">Whole body excluding digestive tract and cuticle</tissue>
    </source>
</reference>
<organism evidence="2 3">
    <name type="scientific">Armadillidium nasatum</name>
    <dbReference type="NCBI Taxonomy" id="96803"/>
    <lineage>
        <taxon>Eukaryota</taxon>
        <taxon>Metazoa</taxon>
        <taxon>Ecdysozoa</taxon>
        <taxon>Arthropoda</taxon>
        <taxon>Crustacea</taxon>
        <taxon>Multicrustacea</taxon>
        <taxon>Malacostraca</taxon>
        <taxon>Eumalacostraca</taxon>
        <taxon>Peracarida</taxon>
        <taxon>Isopoda</taxon>
        <taxon>Oniscidea</taxon>
        <taxon>Crinocheta</taxon>
        <taxon>Armadillidiidae</taxon>
        <taxon>Armadillidium</taxon>
    </lineage>
</organism>
<feature type="transmembrane region" description="Helical" evidence="1">
    <location>
        <begin position="82"/>
        <end position="102"/>
    </location>
</feature>
<comment type="caution">
    <text evidence="2">The sequence shown here is derived from an EMBL/GenBank/DDBJ whole genome shotgun (WGS) entry which is preliminary data.</text>
</comment>
<keyword evidence="1" id="KW-0812">Transmembrane</keyword>
<gene>
    <name evidence="2" type="ORF">Anas_05625</name>
</gene>
<feature type="transmembrane region" description="Helical" evidence="1">
    <location>
        <begin position="16"/>
        <end position="36"/>
    </location>
</feature>
<dbReference type="Proteomes" id="UP000326759">
    <property type="component" value="Unassembled WGS sequence"/>
</dbReference>
<evidence type="ECO:0000256" key="1">
    <source>
        <dbReference type="SAM" id="Phobius"/>
    </source>
</evidence>
<dbReference type="Pfam" id="PF07690">
    <property type="entry name" value="MFS_1"/>
    <property type="match status" value="1"/>
</dbReference>
<sequence length="112" mass="12552">MASGFGTILMPFGKSLTYLMSMTGFYTFGSASFHSYANAILSETFSKENEATTWGLFRLTQGLFSFIHPVYLGYIVDQTGEFKVSFIVMGTIIILSGLSIFVEKFLHVFNRK</sequence>
<dbReference type="AlphaFoldDB" id="A0A5N5SP79"/>
<keyword evidence="1" id="KW-1133">Transmembrane helix</keyword>
<accession>A0A5N5SP79</accession>
<dbReference type="GO" id="GO:0022857">
    <property type="term" value="F:transmembrane transporter activity"/>
    <property type="evidence" value="ECO:0007669"/>
    <property type="project" value="InterPro"/>
</dbReference>
<evidence type="ECO:0008006" key="4">
    <source>
        <dbReference type="Google" id="ProtNLM"/>
    </source>
</evidence>
<name>A0A5N5SP79_9CRUS</name>
<feature type="transmembrane region" description="Helical" evidence="1">
    <location>
        <begin position="56"/>
        <end position="76"/>
    </location>
</feature>
<dbReference type="Gene3D" id="1.20.1250.20">
    <property type="entry name" value="MFS general substrate transporter like domains"/>
    <property type="match status" value="1"/>
</dbReference>
<keyword evidence="1" id="KW-0472">Membrane</keyword>
<dbReference type="InterPro" id="IPR036259">
    <property type="entry name" value="MFS_trans_sf"/>
</dbReference>
<dbReference type="InterPro" id="IPR011701">
    <property type="entry name" value="MFS"/>
</dbReference>
<dbReference type="SUPFAM" id="SSF103473">
    <property type="entry name" value="MFS general substrate transporter"/>
    <property type="match status" value="1"/>
</dbReference>